<dbReference type="PROSITE" id="PS50005">
    <property type="entry name" value="TPR"/>
    <property type="match status" value="3"/>
</dbReference>
<dbReference type="SMART" id="SM00028">
    <property type="entry name" value="TPR"/>
    <property type="match status" value="7"/>
</dbReference>
<reference evidence="10" key="1">
    <citation type="submission" date="2024-02" db="EMBL/GenBank/DDBJ databases">
        <authorList>
            <consortium name="ELIXIR-Norway"/>
            <consortium name="Elixir Norway"/>
        </authorList>
    </citation>
    <scope>NUCLEOTIDE SEQUENCE</scope>
</reference>
<protein>
    <recommendedName>
        <fullName evidence="9">Cdc23 domain-containing protein</fullName>
    </recommendedName>
</protein>
<dbReference type="EMBL" id="OZ019894">
    <property type="protein sequence ID" value="CAK9214661.1"/>
    <property type="molecule type" value="Genomic_DNA"/>
</dbReference>
<keyword evidence="1" id="KW-0132">Cell division</keyword>
<evidence type="ECO:0000313" key="10">
    <source>
        <dbReference type="EMBL" id="CAK9214661.1"/>
    </source>
</evidence>
<evidence type="ECO:0000256" key="4">
    <source>
        <dbReference type="ARBA" id="ARBA00022786"/>
    </source>
</evidence>
<dbReference type="InterPro" id="IPR007192">
    <property type="entry name" value="APC8"/>
</dbReference>
<gene>
    <name evidence="10" type="ORF">CSSPTR1EN2_LOCUS12343</name>
</gene>
<feature type="repeat" description="TPR" evidence="7">
    <location>
        <begin position="419"/>
        <end position="452"/>
    </location>
</feature>
<dbReference type="InterPro" id="IPR019734">
    <property type="entry name" value="TPR_rpt"/>
</dbReference>
<keyword evidence="6" id="KW-0131">Cell cycle</keyword>
<sequence length="594" mass="68536">MEEWRNFYENAKSMMWSAAHRVELRRAIRHLRDRGLYAAAKWAAEQLVGLPEETSRNAGPPPAPYSDSEKTKLKRPSRRKDSTTQVGPGYAGSGNLREEDEEEDDDVLLLAKAFFDMREYRRAAHALRGSTGKKAFFLRCYATYLAGEKRKEEEIIELAGPLGRSDAVNPELVGLEQELFALYSKGALDAFGSYMYGVVLHERERKADACTVLCASVNAYPWNWSAWLELQALCTDPDILPTLNLNDHWMRDFFLASVDLDLQRNSDGLARYRALYALFPRSDHILAQTATAHYNLRDFDEAEGLFEELLRSDPYRIEGMDIYSNILYVKECFAALSHLAHKSVLTDKYRPETCCIIGNYYSLKAQHEKAVVYFKRALRLNRKYLSAWTLMGHEYVEMKNTPAAIDAYRRAVDINPRDYRAWYGLGQTYEILAMPYYALYYYRRATQLRPHDARMWCAMGQCYETEQLNMHDAAIRCYRRALSNSDREGIALHKLAKLHENLGQADQAAFYYRKNLERMEADQNEGQDFVDALLFLGNYCKNKGSLEEAEKFCDRLLDYGDPAKEDAKALLREIRSVQQHTANLPSMDLEQYTP</sequence>
<evidence type="ECO:0000259" key="9">
    <source>
        <dbReference type="Pfam" id="PF04049"/>
    </source>
</evidence>
<accession>A0ABP0U7Z4</accession>
<evidence type="ECO:0000256" key="1">
    <source>
        <dbReference type="ARBA" id="ARBA00022618"/>
    </source>
</evidence>
<dbReference type="Proteomes" id="UP001497512">
    <property type="component" value="Chromosome 2"/>
</dbReference>
<dbReference type="SUPFAM" id="SSF48452">
    <property type="entry name" value="TPR-like"/>
    <property type="match status" value="2"/>
</dbReference>
<keyword evidence="2" id="KW-0677">Repeat</keyword>
<feature type="repeat" description="TPR" evidence="7">
    <location>
        <begin position="385"/>
        <end position="418"/>
    </location>
</feature>
<keyword evidence="4" id="KW-0833">Ubl conjugation pathway</keyword>
<evidence type="ECO:0000256" key="2">
    <source>
        <dbReference type="ARBA" id="ARBA00022737"/>
    </source>
</evidence>
<dbReference type="PANTHER" id="PTHR12558">
    <property type="entry name" value="CELL DIVISION CYCLE 16,23,27"/>
    <property type="match status" value="1"/>
</dbReference>
<keyword evidence="3" id="KW-0498">Mitosis</keyword>
<evidence type="ECO:0000256" key="7">
    <source>
        <dbReference type="PROSITE-ProRule" id="PRU00339"/>
    </source>
</evidence>
<dbReference type="InterPro" id="IPR011990">
    <property type="entry name" value="TPR-like_helical_dom_sf"/>
</dbReference>
<name>A0ABP0U7Z4_9BRYO</name>
<dbReference type="Pfam" id="PF13181">
    <property type="entry name" value="TPR_8"/>
    <property type="match status" value="3"/>
</dbReference>
<dbReference type="Pfam" id="PF13414">
    <property type="entry name" value="TPR_11"/>
    <property type="match status" value="1"/>
</dbReference>
<keyword evidence="11" id="KW-1185">Reference proteome</keyword>
<dbReference type="Gene3D" id="1.25.40.10">
    <property type="entry name" value="Tetratricopeptide repeat domain"/>
    <property type="match status" value="2"/>
</dbReference>
<feature type="repeat" description="TPR" evidence="7">
    <location>
        <begin position="351"/>
        <end position="384"/>
    </location>
</feature>
<evidence type="ECO:0000256" key="5">
    <source>
        <dbReference type="ARBA" id="ARBA00022803"/>
    </source>
</evidence>
<evidence type="ECO:0000256" key="3">
    <source>
        <dbReference type="ARBA" id="ARBA00022776"/>
    </source>
</evidence>
<feature type="domain" description="Cdc23" evidence="9">
    <location>
        <begin position="21"/>
        <end position="290"/>
    </location>
</feature>
<evidence type="ECO:0000313" key="11">
    <source>
        <dbReference type="Proteomes" id="UP001497512"/>
    </source>
</evidence>
<feature type="region of interest" description="Disordered" evidence="8">
    <location>
        <begin position="51"/>
        <end position="102"/>
    </location>
</feature>
<evidence type="ECO:0000256" key="8">
    <source>
        <dbReference type="SAM" id="MobiDB-lite"/>
    </source>
</evidence>
<dbReference type="Pfam" id="PF04049">
    <property type="entry name" value="ANAPC8"/>
    <property type="match status" value="1"/>
</dbReference>
<evidence type="ECO:0000256" key="6">
    <source>
        <dbReference type="ARBA" id="ARBA00023306"/>
    </source>
</evidence>
<proteinExistence type="predicted"/>
<keyword evidence="5 7" id="KW-0802">TPR repeat</keyword>
<dbReference type="PANTHER" id="PTHR12558:SF10">
    <property type="entry name" value="CELL DIVISION CYCLE PROTEIN 23 HOMOLOG"/>
    <property type="match status" value="1"/>
</dbReference>
<organism evidence="10 11">
    <name type="scientific">Sphagnum troendelagicum</name>
    <dbReference type="NCBI Taxonomy" id="128251"/>
    <lineage>
        <taxon>Eukaryota</taxon>
        <taxon>Viridiplantae</taxon>
        <taxon>Streptophyta</taxon>
        <taxon>Embryophyta</taxon>
        <taxon>Bryophyta</taxon>
        <taxon>Sphagnophytina</taxon>
        <taxon>Sphagnopsida</taxon>
        <taxon>Sphagnales</taxon>
        <taxon>Sphagnaceae</taxon>
        <taxon>Sphagnum</taxon>
    </lineage>
</organism>